<evidence type="ECO:0000259" key="1">
    <source>
        <dbReference type="Pfam" id="PF01408"/>
    </source>
</evidence>
<dbReference type="Gene3D" id="3.40.50.720">
    <property type="entry name" value="NAD(P)-binding Rossmann-like Domain"/>
    <property type="match status" value="1"/>
</dbReference>
<sequence length="322" mass="36485">MEALRAGVVGIGKMGLYHVGVLAEMRDLKLTHISDVNEERCQEISQRFGLTPVTDYKDMFGKVDVVVVAVPTVLHYPVTKDFLNAGIHVLLEKPCANNLDHAREMFDIAEKKNLILHIGHVERFNGAVQELHKLVQDPVFVECKRTGPFNQRIKDDGVVLDIMIHDIDIVLNLMQSKVISTNVMGTSVFSGRDDLVNVQMVFENGCMANIIASRASQNKIRTLSVTQKESYVLLDYTDQEIYVHRQSSSEHQLSKDTLRYKQESLIERIFVHKDNPLKLELQHFLDCVQNGTPRNVAVDKELYSLEIALGIVDTFNRQRTGT</sequence>
<protein>
    <submittedName>
        <fullName evidence="3">Oxidoreductase</fullName>
    </submittedName>
</protein>
<evidence type="ECO:0000259" key="2">
    <source>
        <dbReference type="Pfam" id="PF22725"/>
    </source>
</evidence>
<dbReference type="InterPro" id="IPR055170">
    <property type="entry name" value="GFO_IDH_MocA-like_dom"/>
</dbReference>
<gene>
    <name evidence="3" type="ORF">NSPWAT_0327</name>
</gene>
<dbReference type="PANTHER" id="PTHR43377">
    <property type="entry name" value="BILIVERDIN REDUCTASE A"/>
    <property type="match status" value="1"/>
</dbReference>
<dbReference type="PANTHER" id="PTHR43377:SF1">
    <property type="entry name" value="BILIVERDIN REDUCTASE A"/>
    <property type="match status" value="1"/>
</dbReference>
<dbReference type="Pfam" id="PF22725">
    <property type="entry name" value="GFO_IDH_MocA_C3"/>
    <property type="match status" value="1"/>
</dbReference>
<evidence type="ECO:0000313" key="3">
    <source>
        <dbReference type="EMBL" id="CAI2717186.1"/>
    </source>
</evidence>
<dbReference type="InterPro" id="IPR051450">
    <property type="entry name" value="Gfo/Idh/MocA_Oxidoreductases"/>
</dbReference>
<dbReference type="Gene3D" id="3.30.360.10">
    <property type="entry name" value="Dihydrodipicolinate Reductase, domain 2"/>
    <property type="match status" value="1"/>
</dbReference>
<keyword evidence="4" id="KW-1185">Reference proteome</keyword>
<dbReference type="InterPro" id="IPR000683">
    <property type="entry name" value="Gfo/Idh/MocA-like_OxRdtase_N"/>
</dbReference>
<name>A0ABM9HAN3_9BACT</name>
<accession>A0ABM9HAN3</accession>
<dbReference type="InterPro" id="IPR036291">
    <property type="entry name" value="NAD(P)-bd_dom_sf"/>
</dbReference>
<dbReference type="Proteomes" id="UP001157733">
    <property type="component" value="Chromosome"/>
</dbReference>
<dbReference type="Pfam" id="PF01408">
    <property type="entry name" value="GFO_IDH_MocA"/>
    <property type="match status" value="1"/>
</dbReference>
<organism evidence="3 4">
    <name type="scientific">Nitrospina watsonii</name>
    <dbReference type="NCBI Taxonomy" id="1323948"/>
    <lineage>
        <taxon>Bacteria</taxon>
        <taxon>Pseudomonadati</taxon>
        <taxon>Nitrospinota/Tectimicrobiota group</taxon>
        <taxon>Nitrospinota</taxon>
        <taxon>Nitrospinia</taxon>
        <taxon>Nitrospinales</taxon>
        <taxon>Nitrospinaceae</taxon>
        <taxon>Nitrospina</taxon>
    </lineage>
</organism>
<proteinExistence type="predicted"/>
<dbReference type="EMBL" id="OX336137">
    <property type="protein sequence ID" value="CAI2717186.1"/>
    <property type="molecule type" value="Genomic_DNA"/>
</dbReference>
<reference evidence="3 4" key="1">
    <citation type="submission" date="2022-09" db="EMBL/GenBank/DDBJ databases">
        <authorList>
            <person name="Kop L."/>
        </authorList>
    </citation>
    <scope>NUCLEOTIDE SEQUENCE [LARGE SCALE GENOMIC DNA]</scope>
    <source>
        <strain evidence="3 4">347</strain>
    </source>
</reference>
<feature type="domain" description="Gfo/Idh/MocA-like oxidoreductase N-terminal" evidence="1">
    <location>
        <begin position="4"/>
        <end position="120"/>
    </location>
</feature>
<dbReference type="SUPFAM" id="SSF51735">
    <property type="entry name" value="NAD(P)-binding Rossmann-fold domains"/>
    <property type="match status" value="1"/>
</dbReference>
<evidence type="ECO:0000313" key="4">
    <source>
        <dbReference type="Proteomes" id="UP001157733"/>
    </source>
</evidence>
<feature type="domain" description="GFO/IDH/MocA-like oxidoreductase" evidence="2">
    <location>
        <begin position="147"/>
        <end position="219"/>
    </location>
</feature>
<dbReference type="SUPFAM" id="SSF55347">
    <property type="entry name" value="Glyceraldehyde-3-phosphate dehydrogenase-like, C-terminal domain"/>
    <property type="match status" value="1"/>
</dbReference>